<sequence length="56" mass="6592">MMSLRKKKKSSTTKPSSSENKTLKIILASLKNIVQNSIYFVVYKIQHRIHHVIIFY</sequence>
<accession>A0A183JUB8</accession>
<evidence type="ECO:0000313" key="2">
    <source>
        <dbReference type="Proteomes" id="UP000279833"/>
    </source>
</evidence>
<gene>
    <name evidence="1" type="ORF">SCUD_LOCUS6308</name>
</gene>
<dbReference type="WBParaSite" id="SCUD_0000630901-mRNA-1">
    <property type="protein sequence ID" value="SCUD_0000630901-mRNA-1"/>
    <property type="gene ID" value="SCUD_0000630901"/>
</dbReference>
<proteinExistence type="predicted"/>
<dbReference type="EMBL" id="UZAK01013369">
    <property type="protein sequence ID" value="VDP02860.1"/>
    <property type="molecule type" value="Genomic_DNA"/>
</dbReference>
<reference evidence="1 2" key="2">
    <citation type="submission" date="2018-11" db="EMBL/GenBank/DDBJ databases">
        <authorList>
            <consortium name="Pathogen Informatics"/>
        </authorList>
    </citation>
    <scope>NUCLEOTIDE SEQUENCE [LARGE SCALE GENOMIC DNA]</scope>
    <source>
        <strain evidence="1">Dakar</strain>
        <strain evidence="2">Dakar, Senegal</strain>
    </source>
</reference>
<dbReference type="Proteomes" id="UP000279833">
    <property type="component" value="Unassembled WGS sequence"/>
</dbReference>
<organism evidence="3">
    <name type="scientific">Schistosoma curassoni</name>
    <dbReference type="NCBI Taxonomy" id="6186"/>
    <lineage>
        <taxon>Eukaryota</taxon>
        <taxon>Metazoa</taxon>
        <taxon>Spiralia</taxon>
        <taxon>Lophotrochozoa</taxon>
        <taxon>Platyhelminthes</taxon>
        <taxon>Trematoda</taxon>
        <taxon>Digenea</taxon>
        <taxon>Strigeidida</taxon>
        <taxon>Schistosomatoidea</taxon>
        <taxon>Schistosomatidae</taxon>
        <taxon>Schistosoma</taxon>
    </lineage>
</organism>
<evidence type="ECO:0000313" key="3">
    <source>
        <dbReference type="WBParaSite" id="SCUD_0000630901-mRNA-1"/>
    </source>
</evidence>
<protein>
    <submittedName>
        <fullName evidence="1 3">Uncharacterized protein</fullName>
    </submittedName>
</protein>
<name>A0A183JUB8_9TREM</name>
<reference evidence="3" key="1">
    <citation type="submission" date="2016-06" db="UniProtKB">
        <authorList>
            <consortium name="WormBaseParasite"/>
        </authorList>
    </citation>
    <scope>IDENTIFICATION</scope>
</reference>
<dbReference type="AlphaFoldDB" id="A0A183JUB8"/>
<keyword evidence="2" id="KW-1185">Reference proteome</keyword>
<evidence type="ECO:0000313" key="1">
    <source>
        <dbReference type="EMBL" id="VDP02860.1"/>
    </source>
</evidence>